<organism evidence="1 2">
    <name type="scientific">Halovenus aranensis</name>
    <dbReference type="NCBI Taxonomy" id="890420"/>
    <lineage>
        <taxon>Archaea</taxon>
        <taxon>Methanobacteriati</taxon>
        <taxon>Methanobacteriota</taxon>
        <taxon>Stenosarchaea group</taxon>
        <taxon>Halobacteria</taxon>
        <taxon>Halobacteriales</taxon>
        <taxon>Haloarculaceae</taxon>
        <taxon>Halovenus</taxon>
    </lineage>
</organism>
<sequence>MSDGTSRRAFLAGLGGASVAGLAGCTGGGSGEEPTATPEEVEEARQLGGETLRSYFPIRLYEPDTDNRVAEVHYHEDFSHWHFVAFEVPLDGYRPVEARVYNADDEVIPLGEDEQFHLEITRTEDTPADMLEVEVLGSTLNFHGTSTGRGKLLFHLSNDEERVWTTPPLTTVVGNPPEE</sequence>
<dbReference type="EMBL" id="FNFC01000008">
    <property type="protein sequence ID" value="SDJ73144.1"/>
    <property type="molecule type" value="Genomic_DNA"/>
</dbReference>
<dbReference type="PROSITE" id="PS51318">
    <property type="entry name" value="TAT"/>
    <property type="match status" value="1"/>
</dbReference>
<evidence type="ECO:0000313" key="1">
    <source>
        <dbReference type="EMBL" id="SDJ73144.1"/>
    </source>
</evidence>
<gene>
    <name evidence="1" type="ORF">SAMN05216226_10868</name>
</gene>
<dbReference type="STRING" id="890420.SAMN05216226_10868"/>
<name>A0A1G8W450_9EURY</name>
<dbReference type="OrthoDB" id="242689at2157"/>
<keyword evidence="2" id="KW-1185">Reference proteome</keyword>
<dbReference type="InterPro" id="IPR006311">
    <property type="entry name" value="TAT_signal"/>
</dbReference>
<protein>
    <submittedName>
        <fullName evidence="1">Uncharacterized protein</fullName>
    </submittedName>
</protein>
<dbReference type="RefSeq" id="WP_092702319.1">
    <property type="nucleotide sequence ID" value="NZ_FNFC01000008.1"/>
</dbReference>
<reference evidence="1 2" key="1">
    <citation type="submission" date="2016-10" db="EMBL/GenBank/DDBJ databases">
        <authorList>
            <person name="de Groot N.N."/>
        </authorList>
    </citation>
    <scope>NUCLEOTIDE SEQUENCE [LARGE SCALE GENOMIC DNA]</scope>
    <source>
        <strain evidence="1 2">IBRC-M10015</strain>
    </source>
</reference>
<dbReference type="AlphaFoldDB" id="A0A1G8W450"/>
<evidence type="ECO:0000313" key="2">
    <source>
        <dbReference type="Proteomes" id="UP000198856"/>
    </source>
</evidence>
<proteinExistence type="predicted"/>
<dbReference type="Proteomes" id="UP000198856">
    <property type="component" value="Unassembled WGS sequence"/>
</dbReference>
<accession>A0A1G8W450</accession>
<dbReference type="PROSITE" id="PS51257">
    <property type="entry name" value="PROKAR_LIPOPROTEIN"/>
    <property type="match status" value="1"/>
</dbReference>